<dbReference type="EMBL" id="QKUF01000010">
    <property type="protein sequence ID" value="PZW28395.1"/>
    <property type="molecule type" value="Genomic_DNA"/>
</dbReference>
<reference evidence="1 2" key="1">
    <citation type="submission" date="2018-06" db="EMBL/GenBank/DDBJ databases">
        <title>Genomic Encyclopedia of Archaeal and Bacterial Type Strains, Phase II (KMG-II): from individual species to whole genera.</title>
        <authorList>
            <person name="Goeker M."/>
        </authorList>
    </citation>
    <scope>NUCLEOTIDE SEQUENCE [LARGE SCALE GENOMIC DNA]</scope>
    <source>
        <strain evidence="1 2">ATCC BAA-1881</strain>
    </source>
</reference>
<evidence type="ECO:0000313" key="2">
    <source>
        <dbReference type="Proteomes" id="UP000248806"/>
    </source>
</evidence>
<dbReference type="OrthoDB" id="1492722at2"/>
<sequence>MIDLIYCAGGNKRLQEVALDEGWLLGLRSDSSLSPFPQQFVDVDYKNPDFLRHISVVQHYRPKYATVPDLPESGTQATDIMRVLRQRDLLAPYCGTVFVVPKLHIQVLALPADVAIGYSVPSSYGGARYPVSALAGRKIHLLGGSPRKQMEAYKALAPIATVTSVDGNYGQKMAVRFARYWADGRWHDHPAKAKGSRDIYYECWQRTCRALREAWTQLTTEVTTKKER</sequence>
<accession>A0A326UED8</accession>
<dbReference type="Pfam" id="PF20314">
    <property type="entry name" value="DUF6610"/>
    <property type="match status" value="1"/>
</dbReference>
<keyword evidence="2" id="KW-1185">Reference proteome</keyword>
<gene>
    <name evidence="1" type="ORF">EI42_03149</name>
</gene>
<name>A0A326UED8_THEHA</name>
<proteinExistence type="predicted"/>
<dbReference type="RefSeq" id="WP_111323533.1">
    <property type="nucleotide sequence ID" value="NZ_BIFX01000001.1"/>
</dbReference>
<comment type="caution">
    <text evidence="1">The sequence shown here is derived from an EMBL/GenBank/DDBJ whole genome shotgun (WGS) entry which is preliminary data.</text>
</comment>
<dbReference type="AlphaFoldDB" id="A0A326UED8"/>
<protein>
    <submittedName>
        <fullName evidence="1">Uncharacterized protein</fullName>
    </submittedName>
</protein>
<evidence type="ECO:0000313" key="1">
    <source>
        <dbReference type="EMBL" id="PZW28395.1"/>
    </source>
</evidence>
<organism evidence="1 2">
    <name type="scientific">Thermosporothrix hazakensis</name>
    <dbReference type="NCBI Taxonomy" id="644383"/>
    <lineage>
        <taxon>Bacteria</taxon>
        <taxon>Bacillati</taxon>
        <taxon>Chloroflexota</taxon>
        <taxon>Ktedonobacteria</taxon>
        <taxon>Ktedonobacterales</taxon>
        <taxon>Thermosporotrichaceae</taxon>
        <taxon>Thermosporothrix</taxon>
    </lineage>
</organism>
<dbReference type="Proteomes" id="UP000248806">
    <property type="component" value="Unassembled WGS sequence"/>
</dbReference>
<dbReference type="InterPro" id="IPR046718">
    <property type="entry name" value="DUF6610"/>
</dbReference>